<evidence type="ECO:0000313" key="2">
    <source>
        <dbReference type="EMBL" id="KAF4634263.1"/>
    </source>
</evidence>
<dbReference type="EMBL" id="JAAMPI010000197">
    <property type="protein sequence ID" value="KAF4634263.1"/>
    <property type="molecule type" value="Genomic_DNA"/>
</dbReference>
<dbReference type="AlphaFoldDB" id="A0A8H4RRY0"/>
<feature type="domain" description="Heterokaryon incompatibility" evidence="1">
    <location>
        <begin position="41"/>
        <end position="203"/>
    </location>
</feature>
<reference evidence="2 3" key="1">
    <citation type="submission" date="2020-03" db="EMBL/GenBank/DDBJ databases">
        <title>Draft Genome Sequence of Cudoniella acicularis.</title>
        <authorList>
            <person name="Buettner E."/>
            <person name="Kellner H."/>
        </authorList>
    </citation>
    <scope>NUCLEOTIDE SEQUENCE [LARGE SCALE GENOMIC DNA]</scope>
    <source>
        <strain evidence="2 3">DSM 108380</strain>
    </source>
</reference>
<dbReference type="InterPro" id="IPR052895">
    <property type="entry name" value="HetReg/Transcr_Mod"/>
</dbReference>
<evidence type="ECO:0000259" key="1">
    <source>
        <dbReference type="Pfam" id="PF06985"/>
    </source>
</evidence>
<keyword evidence="3" id="KW-1185">Reference proteome</keyword>
<dbReference type="InterPro" id="IPR010730">
    <property type="entry name" value="HET"/>
</dbReference>
<comment type="caution">
    <text evidence="2">The sequence shown here is derived from an EMBL/GenBank/DDBJ whole genome shotgun (WGS) entry which is preliminary data.</text>
</comment>
<gene>
    <name evidence="2" type="ORF">G7Y89_g3847</name>
</gene>
<dbReference type="OrthoDB" id="3600004at2759"/>
<dbReference type="Proteomes" id="UP000566819">
    <property type="component" value="Unassembled WGS sequence"/>
</dbReference>
<dbReference type="PANTHER" id="PTHR24148">
    <property type="entry name" value="ANKYRIN REPEAT DOMAIN-CONTAINING PROTEIN 39 HOMOLOG-RELATED"/>
    <property type="match status" value="1"/>
</dbReference>
<dbReference type="Pfam" id="PF06985">
    <property type="entry name" value="HET"/>
    <property type="match status" value="1"/>
</dbReference>
<evidence type="ECO:0000313" key="3">
    <source>
        <dbReference type="Proteomes" id="UP000566819"/>
    </source>
</evidence>
<accession>A0A8H4RRY0</accession>
<sequence length="355" mass="40792">MYQSLEATLRQFCLLVLPGAKSSQIECTLHISRFELGSLSYEALSYEWGNPNAPVNDIMLNEQKFQIRENLYYAQLHLRSETEARTLWVDAICINQNDILERNHQVGMMRHIYTGAAKVLVWIGCAPTEFKYYCDLSKQECSSSYGLDIDADFDLGQLDSEEDDWEIWDELWDGTTSIQCDPWEELAILMEQSYWTRIWIVQEYVLAAAITVHCGSETVDGKALELALNHIVHSKPEGHSNFPVHLTEYIERISHRVGSKIIERRRDSRRTLAELLDTTKSSRCHDPHDRIYGVLGVAADIQGDSIPIDYKGSIFKMKMDVAWFFEQYSSASRAYVSNICSLLEEIFANYPDTES</sequence>
<protein>
    <recommendedName>
        <fullName evidence="1">Heterokaryon incompatibility domain-containing protein</fullName>
    </recommendedName>
</protein>
<proteinExistence type="predicted"/>
<name>A0A8H4RRY0_9HELO</name>
<organism evidence="2 3">
    <name type="scientific">Cudoniella acicularis</name>
    <dbReference type="NCBI Taxonomy" id="354080"/>
    <lineage>
        <taxon>Eukaryota</taxon>
        <taxon>Fungi</taxon>
        <taxon>Dikarya</taxon>
        <taxon>Ascomycota</taxon>
        <taxon>Pezizomycotina</taxon>
        <taxon>Leotiomycetes</taxon>
        <taxon>Helotiales</taxon>
        <taxon>Tricladiaceae</taxon>
        <taxon>Cudoniella</taxon>
    </lineage>
</organism>
<dbReference type="PANTHER" id="PTHR24148:SF77">
    <property type="entry name" value="HETEROKARYON INCOMPATIBILITY DOMAIN-CONTAINING PROTEIN"/>
    <property type="match status" value="1"/>
</dbReference>